<dbReference type="Gramene" id="AET4Gv20597900.6">
    <property type="protein sequence ID" value="AET4Gv20597900.6"/>
    <property type="gene ID" value="AET4Gv20597900"/>
</dbReference>
<accession>A0A453ILW7</accession>
<reference evidence="2" key="4">
    <citation type="submission" date="2019-03" db="UniProtKB">
        <authorList>
            <consortium name="EnsemblPlants"/>
        </authorList>
    </citation>
    <scope>IDENTIFICATION</scope>
</reference>
<reference evidence="2" key="3">
    <citation type="journal article" date="2017" name="Nature">
        <title>Genome sequence of the progenitor of the wheat D genome Aegilops tauschii.</title>
        <authorList>
            <person name="Luo M.C."/>
            <person name="Gu Y.Q."/>
            <person name="Puiu D."/>
            <person name="Wang H."/>
            <person name="Twardziok S.O."/>
            <person name="Deal K.R."/>
            <person name="Huo N."/>
            <person name="Zhu T."/>
            <person name="Wang L."/>
            <person name="Wang Y."/>
            <person name="McGuire P.E."/>
            <person name="Liu S."/>
            <person name="Long H."/>
            <person name="Ramasamy R.K."/>
            <person name="Rodriguez J.C."/>
            <person name="Van S.L."/>
            <person name="Yuan L."/>
            <person name="Wang Z."/>
            <person name="Xia Z."/>
            <person name="Xiao L."/>
            <person name="Anderson O.D."/>
            <person name="Ouyang S."/>
            <person name="Liang Y."/>
            <person name="Zimin A.V."/>
            <person name="Pertea G."/>
            <person name="Qi P."/>
            <person name="Bennetzen J.L."/>
            <person name="Dai X."/>
            <person name="Dawson M.W."/>
            <person name="Muller H.G."/>
            <person name="Kugler K."/>
            <person name="Rivarola-Duarte L."/>
            <person name="Spannagl M."/>
            <person name="Mayer K.F.X."/>
            <person name="Lu F.H."/>
            <person name="Bevan M.W."/>
            <person name="Leroy P."/>
            <person name="Li P."/>
            <person name="You F.M."/>
            <person name="Sun Q."/>
            <person name="Liu Z."/>
            <person name="Lyons E."/>
            <person name="Wicker T."/>
            <person name="Salzberg S.L."/>
            <person name="Devos K.M."/>
            <person name="Dvorak J."/>
        </authorList>
    </citation>
    <scope>NUCLEOTIDE SEQUENCE [LARGE SCALE GENOMIC DNA]</scope>
    <source>
        <strain evidence="2">cv. AL8/78</strain>
    </source>
</reference>
<keyword evidence="1" id="KW-0812">Transmembrane</keyword>
<dbReference type="Proteomes" id="UP000015105">
    <property type="component" value="Chromosome 4D"/>
</dbReference>
<protein>
    <submittedName>
        <fullName evidence="2">Uncharacterized protein</fullName>
    </submittedName>
</protein>
<name>A0A453ILW7_AEGTS</name>
<dbReference type="EnsemblPlants" id="AET4Gv20597900.6">
    <property type="protein sequence ID" value="AET4Gv20597900.6"/>
    <property type="gene ID" value="AET4Gv20597900"/>
</dbReference>
<sequence length="85" mass="9897">MHRWFARWCRHTKRQGIRSHEILALHCQPQGQLPVGCLCILVCYRGTINVRCRCVALIIFLQPMAALIISVRLVFVMMTKDPHIK</sequence>
<evidence type="ECO:0000313" key="3">
    <source>
        <dbReference type="Proteomes" id="UP000015105"/>
    </source>
</evidence>
<organism evidence="2 3">
    <name type="scientific">Aegilops tauschii subsp. strangulata</name>
    <name type="common">Goatgrass</name>
    <dbReference type="NCBI Taxonomy" id="200361"/>
    <lineage>
        <taxon>Eukaryota</taxon>
        <taxon>Viridiplantae</taxon>
        <taxon>Streptophyta</taxon>
        <taxon>Embryophyta</taxon>
        <taxon>Tracheophyta</taxon>
        <taxon>Spermatophyta</taxon>
        <taxon>Magnoliopsida</taxon>
        <taxon>Liliopsida</taxon>
        <taxon>Poales</taxon>
        <taxon>Poaceae</taxon>
        <taxon>BOP clade</taxon>
        <taxon>Pooideae</taxon>
        <taxon>Triticodae</taxon>
        <taxon>Triticeae</taxon>
        <taxon>Triticinae</taxon>
        <taxon>Aegilops</taxon>
    </lineage>
</organism>
<reference evidence="2" key="5">
    <citation type="journal article" date="2021" name="G3 (Bethesda)">
        <title>Aegilops tauschii genome assembly Aet v5.0 features greater sequence contiguity and improved annotation.</title>
        <authorList>
            <person name="Wang L."/>
            <person name="Zhu T."/>
            <person name="Rodriguez J.C."/>
            <person name="Deal K.R."/>
            <person name="Dubcovsky J."/>
            <person name="McGuire P.E."/>
            <person name="Lux T."/>
            <person name="Spannagl M."/>
            <person name="Mayer K.F.X."/>
            <person name="Baldrich P."/>
            <person name="Meyers B.C."/>
            <person name="Huo N."/>
            <person name="Gu Y.Q."/>
            <person name="Zhou H."/>
            <person name="Devos K.M."/>
            <person name="Bennetzen J.L."/>
            <person name="Unver T."/>
            <person name="Budak H."/>
            <person name="Gulick P.J."/>
            <person name="Galiba G."/>
            <person name="Kalapos B."/>
            <person name="Nelson D.R."/>
            <person name="Li P."/>
            <person name="You F.M."/>
            <person name="Luo M.C."/>
            <person name="Dvorak J."/>
        </authorList>
    </citation>
    <scope>NUCLEOTIDE SEQUENCE [LARGE SCALE GENOMIC DNA]</scope>
    <source>
        <strain evidence="2">cv. AL8/78</strain>
    </source>
</reference>
<evidence type="ECO:0000313" key="2">
    <source>
        <dbReference type="EnsemblPlants" id="AET4Gv20597900.6"/>
    </source>
</evidence>
<evidence type="ECO:0000256" key="1">
    <source>
        <dbReference type="SAM" id="Phobius"/>
    </source>
</evidence>
<keyword evidence="3" id="KW-1185">Reference proteome</keyword>
<reference evidence="3" key="2">
    <citation type="journal article" date="2017" name="Nat. Plants">
        <title>The Aegilops tauschii genome reveals multiple impacts of transposons.</title>
        <authorList>
            <person name="Zhao G."/>
            <person name="Zou C."/>
            <person name="Li K."/>
            <person name="Wang K."/>
            <person name="Li T."/>
            <person name="Gao L."/>
            <person name="Zhang X."/>
            <person name="Wang H."/>
            <person name="Yang Z."/>
            <person name="Liu X."/>
            <person name="Jiang W."/>
            <person name="Mao L."/>
            <person name="Kong X."/>
            <person name="Jiao Y."/>
            <person name="Jia J."/>
        </authorList>
    </citation>
    <scope>NUCLEOTIDE SEQUENCE [LARGE SCALE GENOMIC DNA]</scope>
    <source>
        <strain evidence="3">cv. AL8/78</strain>
    </source>
</reference>
<keyword evidence="1" id="KW-1133">Transmembrane helix</keyword>
<reference evidence="3" key="1">
    <citation type="journal article" date="2014" name="Science">
        <title>Ancient hybridizations among the ancestral genomes of bread wheat.</title>
        <authorList>
            <consortium name="International Wheat Genome Sequencing Consortium,"/>
            <person name="Marcussen T."/>
            <person name="Sandve S.R."/>
            <person name="Heier L."/>
            <person name="Spannagl M."/>
            <person name="Pfeifer M."/>
            <person name="Jakobsen K.S."/>
            <person name="Wulff B.B."/>
            <person name="Steuernagel B."/>
            <person name="Mayer K.F."/>
            <person name="Olsen O.A."/>
        </authorList>
    </citation>
    <scope>NUCLEOTIDE SEQUENCE [LARGE SCALE GENOMIC DNA]</scope>
    <source>
        <strain evidence="3">cv. AL8/78</strain>
    </source>
</reference>
<proteinExistence type="predicted"/>
<keyword evidence="1" id="KW-0472">Membrane</keyword>
<feature type="transmembrane region" description="Helical" evidence="1">
    <location>
        <begin position="54"/>
        <end position="75"/>
    </location>
</feature>
<dbReference type="AlphaFoldDB" id="A0A453ILW7"/>